<dbReference type="Proteomes" id="UP000316905">
    <property type="component" value="Unassembled WGS sequence"/>
</dbReference>
<gene>
    <name evidence="1" type="ORF">IQ22_04614</name>
</gene>
<sequence>MYYGPNLGSFGADVHFNSGKAVYAMASENADYDCTFTFTVQPAGLRVGQTGGQLRVWS</sequence>
<accession>A0A562PMI5</accession>
<organism evidence="1 2">
    <name type="scientific">Pseudomonas duriflava</name>
    <dbReference type="NCBI Taxonomy" id="459528"/>
    <lineage>
        <taxon>Bacteria</taxon>
        <taxon>Pseudomonadati</taxon>
        <taxon>Pseudomonadota</taxon>
        <taxon>Gammaproteobacteria</taxon>
        <taxon>Pseudomonadales</taxon>
        <taxon>Pseudomonadaceae</taxon>
        <taxon>Pseudomonas</taxon>
    </lineage>
</organism>
<evidence type="ECO:0000313" key="1">
    <source>
        <dbReference type="EMBL" id="TWI45634.1"/>
    </source>
</evidence>
<dbReference type="AlphaFoldDB" id="A0A562PMI5"/>
<name>A0A562PMI5_9PSED</name>
<protein>
    <submittedName>
        <fullName evidence="1">Uncharacterized protein</fullName>
    </submittedName>
</protein>
<proteinExistence type="predicted"/>
<dbReference type="EMBL" id="VLKY01000037">
    <property type="protein sequence ID" value="TWI45634.1"/>
    <property type="molecule type" value="Genomic_DNA"/>
</dbReference>
<evidence type="ECO:0000313" key="2">
    <source>
        <dbReference type="Proteomes" id="UP000316905"/>
    </source>
</evidence>
<reference evidence="1 2" key="1">
    <citation type="journal article" date="2015" name="Stand. Genomic Sci.">
        <title>Genomic Encyclopedia of Bacterial and Archaeal Type Strains, Phase III: the genomes of soil and plant-associated and newly described type strains.</title>
        <authorList>
            <person name="Whitman W.B."/>
            <person name="Woyke T."/>
            <person name="Klenk H.P."/>
            <person name="Zhou Y."/>
            <person name="Lilburn T.G."/>
            <person name="Beck B.J."/>
            <person name="De Vos P."/>
            <person name="Vandamme P."/>
            <person name="Eisen J.A."/>
            <person name="Garrity G."/>
            <person name="Hugenholtz P."/>
            <person name="Kyrpides N.C."/>
        </authorList>
    </citation>
    <scope>NUCLEOTIDE SEQUENCE [LARGE SCALE GENOMIC DNA]</scope>
    <source>
        <strain evidence="1 2">CGMCC 1.6858</strain>
    </source>
</reference>
<comment type="caution">
    <text evidence="1">The sequence shown here is derived from an EMBL/GenBank/DDBJ whole genome shotgun (WGS) entry which is preliminary data.</text>
</comment>
<keyword evidence="2" id="KW-1185">Reference proteome</keyword>